<dbReference type="Gene3D" id="3.90.550.10">
    <property type="entry name" value="Spore Coat Polysaccharide Biosynthesis Protein SpsA, Chain A"/>
    <property type="match status" value="1"/>
</dbReference>
<dbReference type="InterPro" id="IPR001173">
    <property type="entry name" value="Glyco_trans_2-like"/>
</dbReference>
<evidence type="ECO:0000259" key="8">
    <source>
        <dbReference type="Pfam" id="PF00535"/>
    </source>
</evidence>
<dbReference type="InterPro" id="IPR050256">
    <property type="entry name" value="Glycosyltransferase_2"/>
</dbReference>
<evidence type="ECO:0000313" key="9">
    <source>
        <dbReference type="EMBL" id="BBM85097.1"/>
    </source>
</evidence>
<sequence>MDKRLKINIIIPVFNDWDCLKILVGNIHRELAQDTDFRIFAINDCSTIDFPQETFAQFNHFEVVHLTRNMGHQKAISIGISYITEHEECDAVIVMDADGEDRPQDLPKLIEKFKTENKIVFAKRNKRQESLTFRFFYHIYKYSFLLLVGKEISFGNYCIIPYKSLKVLAHVSEIWNHFSGGVIRSKLPYTAIPLDRGKRLSGTSKMNFVALVIHGISSYTVYLEVVVVRLLILLGILIAISIISSITVVSLRLFTNLAIPGWATYTMLGLILIILQAFFVMLHLAMTVLHYRTQRLFIPALHYKNYIKIS</sequence>
<gene>
    <name evidence="9" type="ORF">UABAM_03460</name>
</gene>
<dbReference type="PANTHER" id="PTHR48090:SF1">
    <property type="entry name" value="PROPHAGE BACTOPRENOL GLUCOSYL TRANSFERASE HOMOLOG"/>
    <property type="match status" value="1"/>
</dbReference>
<evidence type="ECO:0000256" key="4">
    <source>
        <dbReference type="ARBA" id="ARBA00022692"/>
    </source>
</evidence>
<keyword evidence="2" id="KW-0328">Glycosyltransferase</keyword>
<evidence type="ECO:0000256" key="1">
    <source>
        <dbReference type="ARBA" id="ARBA00004141"/>
    </source>
</evidence>
<dbReference type="InterPro" id="IPR029044">
    <property type="entry name" value="Nucleotide-diphossugar_trans"/>
</dbReference>
<evidence type="ECO:0000313" key="10">
    <source>
        <dbReference type="Proteomes" id="UP000326354"/>
    </source>
</evidence>
<dbReference type="GO" id="GO:0016757">
    <property type="term" value="F:glycosyltransferase activity"/>
    <property type="evidence" value="ECO:0007669"/>
    <property type="project" value="UniProtKB-KW"/>
</dbReference>
<dbReference type="Proteomes" id="UP000326354">
    <property type="component" value="Chromosome"/>
</dbReference>
<organism evidence="9 10">
    <name type="scientific">Uabimicrobium amorphum</name>
    <dbReference type="NCBI Taxonomy" id="2596890"/>
    <lineage>
        <taxon>Bacteria</taxon>
        <taxon>Pseudomonadati</taxon>
        <taxon>Planctomycetota</taxon>
        <taxon>Candidatus Uabimicrobiia</taxon>
        <taxon>Candidatus Uabimicrobiales</taxon>
        <taxon>Candidatus Uabimicrobiaceae</taxon>
        <taxon>Candidatus Uabimicrobium</taxon>
    </lineage>
</organism>
<feature type="domain" description="Glycosyltransferase 2-like" evidence="8">
    <location>
        <begin position="9"/>
        <end position="138"/>
    </location>
</feature>
<keyword evidence="3 9" id="KW-0808">Transferase</keyword>
<dbReference type="KEGG" id="uam:UABAM_03460"/>
<comment type="subcellular location">
    <subcellularLocation>
        <location evidence="1">Membrane</location>
        <topology evidence="1">Multi-pass membrane protein</topology>
    </subcellularLocation>
</comment>
<keyword evidence="4 7" id="KW-0812">Transmembrane</keyword>
<evidence type="ECO:0000256" key="6">
    <source>
        <dbReference type="ARBA" id="ARBA00023136"/>
    </source>
</evidence>
<evidence type="ECO:0000256" key="3">
    <source>
        <dbReference type="ARBA" id="ARBA00022679"/>
    </source>
</evidence>
<dbReference type="RefSeq" id="WP_151969217.1">
    <property type="nucleotide sequence ID" value="NZ_AP019860.1"/>
</dbReference>
<dbReference type="OrthoDB" id="9807795at2"/>
<reference evidence="9 10" key="1">
    <citation type="submission" date="2019-08" db="EMBL/GenBank/DDBJ databases">
        <title>Complete genome sequence of Candidatus Uab amorphum.</title>
        <authorList>
            <person name="Shiratori T."/>
            <person name="Suzuki S."/>
            <person name="Kakizawa Y."/>
            <person name="Ishida K."/>
        </authorList>
    </citation>
    <scope>NUCLEOTIDE SEQUENCE [LARGE SCALE GENOMIC DNA]</scope>
    <source>
        <strain evidence="9 10">SRT547</strain>
    </source>
</reference>
<dbReference type="Pfam" id="PF00535">
    <property type="entry name" value="Glycos_transf_2"/>
    <property type="match status" value="1"/>
</dbReference>
<dbReference type="GO" id="GO:0005886">
    <property type="term" value="C:plasma membrane"/>
    <property type="evidence" value="ECO:0007669"/>
    <property type="project" value="TreeGrafter"/>
</dbReference>
<dbReference type="SUPFAM" id="SSF53448">
    <property type="entry name" value="Nucleotide-diphospho-sugar transferases"/>
    <property type="match status" value="1"/>
</dbReference>
<protein>
    <submittedName>
        <fullName evidence="9">Glycosyl transferase</fullName>
    </submittedName>
</protein>
<keyword evidence="10" id="KW-1185">Reference proteome</keyword>
<feature type="transmembrane region" description="Helical" evidence="7">
    <location>
        <begin position="265"/>
        <end position="286"/>
    </location>
</feature>
<dbReference type="EMBL" id="AP019860">
    <property type="protein sequence ID" value="BBM85097.1"/>
    <property type="molecule type" value="Genomic_DNA"/>
</dbReference>
<evidence type="ECO:0000256" key="2">
    <source>
        <dbReference type="ARBA" id="ARBA00022676"/>
    </source>
</evidence>
<proteinExistence type="predicted"/>
<name>A0A5S9IP43_UABAM</name>
<dbReference type="PANTHER" id="PTHR48090">
    <property type="entry name" value="UNDECAPRENYL-PHOSPHATE 4-DEOXY-4-FORMAMIDO-L-ARABINOSE TRANSFERASE-RELATED"/>
    <property type="match status" value="1"/>
</dbReference>
<evidence type="ECO:0000256" key="5">
    <source>
        <dbReference type="ARBA" id="ARBA00022989"/>
    </source>
</evidence>
<keyword evidence="6 7" id="KW-0472">Membrane</keyword>
<dbReference type="AlphaFoldDB" id="A0A5S9IP43"/>
<evidence type="ECO:0000256" key="7">
    <source>
        <dbReference type="SAM" id="Phobius"/>
    </source>
</evidence>
<accession>A0A5S9IP43</accession>
<keyword evidence="5 7" id="KW-1133">Transmembrane helix</keyword>
<feature type="transmembrane region" description="Helical" evidence="7">
    <location>
        <begin position="231"/>
        <end position="253"/>
    </location>
</feature>